<dbReference type="InterPro" id="IPR009739">
    <property type="entry name" value="LprI-like_N"/>
</dbReference>
<evidence type="ECO:0000313" key="4">
    <source>
        <dbReference type="Proteomes" id="UP000000684"/>
    </source>
</evidence>
<accession>Q083Q1</accession>
<dbReference type="Gene3D" id="1.20.1270.180">
    <property type="match status" value="1"/>
</dbReference>
<reference evidence="3 4" key="1">
    <citation type="submission" date="2006-08" db="EMBL/GenBank/DDBJ databases">
        <title>Complete sequence of Shewanella frigidimarina NCIMB 400.</title>
        <authorList>
            <consortium name="US DOE Joint Genome Institute"/>
            <person name="Copeland A."/>
            <person name="Lucas S."/>
            <person name="Lapidus A."/>
            <person name="Barry K."/>
            <person name="Detter J.C."/>
            <person name="Glavina del Rio T."/>
            <person name="Hammon N."/>
            <person name="Israni S."/>
            <person name="Dalin E."/>
            <person name="Tice H."/>
            <person name="Pitluck S."/>
            <person name="Fredrickson J.K."/>
            <person name="Kolker E."/>
            <person name="McCuel L.A."/>
            <person name="DiChristina T."/>
            <person name="Nealson K.H."/>
            <person name="Newman D."/>
            <person name="Tiedje J.M."/>
            <person name="Zhou J."/>
            <person name="Romine M.F."/>
            <person name="Culley D.E."/>
            <person name="Serres M."/>
            <person name="Chertkov O."/>
            <person name="Brettin T."/>
            <person name="Bruce D."/>
            <person name="Han C."/>
            <person name="Tapia R."/>
            <person name="Gilna P."/>
            <person name="Schmutz J."/>
            <person name="Larimer F."/>
            <person name="Land M."/>
            <person name="Hauser L."/>
            <person name="Kyrpides N."/>
            <person name="Mikhailova N."/>
            <person name="Richardson P."/>
        </authorList>
    </citation>
    <scope>NUCLEOTIDE SEQUENCE [LARGE SCALE GENOMIC DNA]</scope>
    <source>
        <strain evidence="3 4">NCIMB 400</strain>
    </source>
</reference>
<keyword evidence="1" id="KW-0732">Signal</keyword>
<dbReference type="GeneID" id="41837029"/>
<dbReference type="RefSeq" id="WP_011637130.1">
    <property type="nucleotide sequence ID" value="NC_008345.1"/>
</dbReference>
<dbReference type="EMBL" id="CP000447">
    <property type="protein sequence ID" value="ABI71514.1"/>
    <property type="molecule type" value="Genomic_DNA"/>
</dbReference>
<name>Q083Q1_SHEFN</name>
<dbReference type="KEGG" id="sfr:Sfri_1663"/>
<keyword evidence="4" id="KW-1185">Reference proteome</keyword>
<dbReference type="HOGENOM" id="CLU_1863796_0_0_6"/>
<feature type="domain" description="Lysozyme inhibitor LprI-like N-terminal" evidence="2">
    <location>
        <begin position="33"/>
        <end position="123"/>
    </location>
</feature>
<gene>
    <name evidence="3" type="ordered locus">Sfri_1663</name>
</gene>
<dbReference type="AlphaFoldDB" id="Q083Q1"/>
<dbReference type="Proteomes" id="UP000000684">
    <property type="component" value="Chromosome"/>
</dbReference>
<proteinExistence type="predicted"/>
<sequence precursor="true">MRKFKMLVLLLFSFTAMAEDDSKQLKKEWNETCRNATSYKHGNYCLLKLEEKAVVLLDKKYQTLLEYLKKPDKDRLVDAQNKWIKYVTADCLFYSPTSKEGDYSYTYNVGCRLTHKLQRLEKLEDYNFGKGCNGCSW</sequence>
<feature type="signal peptide" evidence="1">
    <location>
        <begin position="1"/>
        <end position="18"/>
    </location>
</feature>
<dbReference type="Pfam" id="PF07007">
    <property type="entry name" value="LprI"/>
    <property type="match status" value="1"/>
</dbReference>
<organism evidence="3 4">
    <name type="scientific">Shewanella frigidimarina (strain NCIMB 400)</name>
    <dbReference type="NCBI Taxonomy" id="318167"/>
    <lineage>
        <taxon>Bacteria</taxon>
        <taxon>Pseudomonadati</taxon>
        <taxon>Pseudomonadota</taxon>
        <taxon>Gammaproteobacteria</taxon>
        <taxon>Alteromonadales</taxon>
        <taxon>Shewanellaceae</taxon>
        <taxon>Shewanella</taxon>
    </lineage>
</organism>
<evidence type="ECO:0000256" key="1">
    <source>
        <dbReference type="SAM" id="SignalP"/>
    </source>
</evidence>
<feature type="chain" id="PRO_5004166349" description="Lysozyme inhibitor LprI-like N-terminal domain-containing protein" evidence="1">
    <location>
        <begin position="19"/>
        <end position="137"/>
    </location>
</feature>
<evidence type="ECO:0000259" key="2">
    <source>
        <dbReference type="Pfam" id="PF07007"/>
    </source>
</evidence>
<evidence type="ECO:0000313" key="3">
    <source>
        <dbReference type="EMBL" id="ABI71514.1"/>
    </source>
</evidence>
<protein>
    <recommendedName>
        <fullName evidence="2">Lysozyme inhibitor LprI-like N-terminal domain-containing protein</fullName>
    </recommendedName>
</protein>